<gene>
    <name evidence="1" type="ORF">FF38_07715</name>
</gene>
<dbReference type="OrthoDB" id="8067572at2759"/>
<dbReference type="AlphaFoldDB" id="A0A0L0BL72"/>
<dbReference type="EMBL" id="JRES01001705">
    <property type="protein sequence ID" value="KNC20698.1"/>
    <property type="molecule type" value="Genomic_DNA"/>
</dbReference>
<evidence type="ECO:0000313" key="1">
    <source>
        <dbReference type="EMBL" id="KNC20698.1"/>
    </source>
</evidence>
<protein>
    <submittedName>
        <fullName evidence="1">Uncharacterized protein</fullName>
    </submittedName>
</protein>
<name>A0A0L0BL72_LUCCU</name>
<evidence type="ECO:0000313" key="2">
    <source>
        <dbReference type="Proteomes" id="UP000037069"/>
    </source>
</evidence>
<proteinExistence type="predicted"/>
<organism evidence="1 2">
    <name type="scientific">Lucilia cuprina</name>
    <name type="common">Green bottle fly</name>
    <name type="synonym">Australian sheep blowfly</name>
    <dbReference type="NCBI Taxonomy" id="7375"/>
    <lineage>
        <taxon>Eukaryota</taxon>
        <taxon>Metazoa</taxon>
        <taxon>Ecdysozoa</taxon>
        <taxon>Arthropoda</taxon>
        <taxon>Hexapoda</taxon>
        <taxon>Insecta</taxon>
        <taxon>Pterygota</taxon>
        <taxon>Neoptera</taxon>
        <taxon>Endopterygota</taxon>
        <taxon>Diptera</taxon>
        <taxon>Brachycera</taxon>
        <taxon>Muscomorpha</taxon>
        <taxon>Oestroidea</taxon>
        <taxon>Calliphoridae</taxon>
        <taxon>Luciliinae</taxon>
        <taxon>Lucilia</taxon>
    </lineage>
</organism>
<dbReference type="Proteomes" id="UP000037069">
    <property type="component" value="Unassembled WGS sequence"/>
</dbReference>
<sequence>MTVDKTQPLYELQLAVWPTDVDDIIEAVMPPNNEIPQHTLIEQPVVVMPDMDYTQNDDDNGIITDNFADDDEDLDVVYDPTSDLWPIITGEPEASKPTDEVIVLENYHHKYDNGSEEYKLVLSNGMVNYQRIDHVLVKGVWRPVQQGYYTVPSMAGTRESYQTTYYRADTNGYNVYKTERSPRNPAYDIYLQYAKEQDAKLQGN</sequence>
<accession>A0A0L0BL72</accession>
<comment type="caution">
    <text evidence="1">The sequence shown here is derived from an EMBL/GenBank/DDBJ whole genome shotgun (WGS) entry which is preliminary data.</text>
</comment>
<reference evidence="1 2" key="1">
    <citation type="journal article" date="2015" name="Nat. Commun.">
        <title>Lucilia cuprina genome unlocks parasitic fly biology to underpin future interventions.</title>
        <authorList>
            <person name="Anstead C.A."/>
            <person name="Korhonen P.K."/>
            <person name="Young N.D."/>
            <person name="Hall R.S."/>
            <person name="Jex A.R."/>
            <person name="Murali S.C."/>
            <person name="Hughes D.S."/>
            <person name="Lee S.F."/>
            <person name="Perry T."/>
            <person name="Stroehlein A.J."/>
            <person name="Ansell B.R."/>
            <person name="Breugelmans B."/>
            <person name="Hofmann A."/>
            <person name="Qu J."/>
            <person name="Dugan S."/>
            <person name="Lee S.L."/>
            <person name="Chao H."/>
            <person name="Dinh H."/>
            <person name="Han Y."/>
            <person name="Doddapaneni H.V."/>
            <person name="Worley K.C."/>
            <person name="Muzny D.M."/>
            <person name="Ioannidis P."/>
            <person name="Waterhouse R.M."/>
            <person name="Zdobnov E.M."/>
            <person name="James P.J."/>
            <person name="Bagnall N.H."/>
            <person name="Kotze A.C."/>
            <person name="Gibbs R.A."/>
            <person name="Richards S."/>
            <person name="Batterham P."/>
            <person name="Gasser R.B."/>
        </authorList>
    </citation>
    <scope>NUCLEOTIDE SEQUENCE [LARGE SCALE GENOMIC DNA]</scope>
    <source>
        <strain evidence="1 2">LS</strain>
        <tissue evidence="1">Full body</tissue>
    </source>
</reference>
<keyword evidence="2" id="KW-1185">Reference proteome</keyword>